<keyword evidence="6" id="KW-0812">Transmembrane</keyword>
<protein>
    <submittedName>
        <fullName evidence="13">Cytochrome c nitrite and sulfite reductase, menaquinol-oxidizing subunit</fullName>
    </submittedName>
</protein>
<feature type="domain" description="NapC/NirT cytochrome c N-terminal" evidence="12">
    <location>
        <begin position="14"/>
        <end position="154"/>
    </location>
</feature>
<dbReference type="GO" id="GO:0022900">
    <property type="term" value="P:electron transport chain"/>
    <property type="evidence" value="ECO:0007669"/>
    <property type="project" value="InterPro"/>
</dbReference>
<evidence type="ECO:0000256" key="2">
    <source>
        <dbReference type="ARBA" id="ARBA00007395"/>
    </source>
</evidence>
<keyword evidence="9" id="KW-1133">Transmembrane helix</keyword>
<evidence type="ECO:0000259" key="12">
    <source>
        <dbReference type="Pfam" id="PF03264"/>
    </source>
</evidence>
<evidence type="ECO:0000256" key="10">
    <source>
        <dbReference type="ARBA" id="ARBA00023004"/>
    </source>
</evidence>
<keyword evidence="3" id="KW-0813">Transport</keyword>
<name>Q3A0K5_SYNC1</name>
<dbReference type="HOGENOM" id="CLU_096753_0_2_7"/>
<sequence>MAVFKTKFHRWLGVATALLGALAGLGAYTFMYAEGLSYFSTDPTACANCHIMKSHYDSWQKASHHGAATCVDCHLPVDFFAKYMAKASNGYHHSKGFTFQDFHEPILIKEGNSHILQENCLRCHGDIVSEMLAGATSDKDAVRCVKCHADVGHGETVGLGGAMTPEEFMTTGVRKEP</sequence>
<comment type="similarity">
    <text evidence="2">Belongs to the NapC/NirT/NrfH family.</text>
</comment>
<proteinExistence type="inferred from homology"/>
<gene>
    <name evidence="13" type="primary">nrfH</name>
    <name evidence="13" type="ordered locus">Pcar_2867</name>
</gene>
<keyword evidence="10" id="KW-0408">Iron</keyword>
<dbReference type="GO" id="GO:0009055">
    <property type="term" value="F:electron transfer activity"/>
    <property type="evidence" value="ECO:0007669"/>
    <property type="project" value="TreeGrafter"/>
</dbReference>
<keyword evidence="14" id="KW-1185">Reference proteome</keyword>
<evidence type="ECO:0000256" key="6">
    <source>
        <dbReference type="ARBA" id="ARBA00022692"/>
    </source>
</evidence>
<dbReference type="InterPro" id="IPR038266">
    <property type="entry name" value="NapC/NirT_cytc_sf"/>
</dbReference>
<dbReference type="PANTHER" id="PTHR30333">
    <property type="entry name" value="CYTOCHROME C-TYPE PROTEIN"/>
    <property type="match status" value="1"/>
</dbReference>
<accession>Q3A0K5</accession>
<dbReference type="InterPro" id="IPR036280">
    <property type="entry name" value="Multihaem_cyt_sf"/>
</dbReference>
<evidence type="ECO:0000256" key="3">
    <source>
        <dbReference type="ARBA" id="ARBA00022448"/>
    </source>
</evidence>
<keyword evidence="5" id="KW-0349">Heme</keyword>
<keyword evidence="7" id="KW-0479">Metal-binding</keyword>
<dbReference type="InterPro" id="IPR017571">
    <property type="entry name" value="NrfH"/>
</dbReference>
<evidence type="ECO:0000256" key="7">
    <source>
        <dbReference type="ARBA" id="ARBA00022723"/>
    </source>
</evidence>
<evidence type="ECO:0000313" key="13">
    <source>
        <dbReference type="EMBL" id="ABA90102.1"/>
    </source>
</evidence>
<dbReference type="GO" id="GO:0009061">
    <property type="term" value="P:anaerobic respiration"/>
    <property type="evidence" value="ECO:0007669"/>
    <property type="project" value="TreeGrafter"/>
</dbReference>
<reference evidence="14" key="1">
    <citation type="submission" date="2005-10" db="EMBL/GenBank/DDBJ databases">
        <title>Complete sequence of Pelobacter carbinolicus DSM 2380.</title>
        <authorList>
            <person name="Copeland A."/>
            <person name="Lucas S."/>
            <person name="Lapidus A."/>
            <person name="Barry K."/>
            <person name="Detter J.C."/>
            <person name="Glavina T."/>
            <person name="Hammon N."/>
            <person name="Israni S."/>
            <person name="Pitluck S."/>
            <person name="Chertkov O."/>
            <person name="Schmutz J."/>
            <person name="Larimer F."/>
            <person name="Land M."/>
            <person name="Kyrpides N."/>
            <person name="Ivanova N."/>
            <person name="Richardson P."/>
        </authorList>
    </citation>
    <scope>NUCLEOTIDE SEQUENCE [LARGE SCALE GENOMIC DNA]</scope>
    <source>
        <strain evidence="14">DSM 2380 / NBRC 103641 / GraBd1</strain>
    </source>
</reference>
<keyword evidence="11" id="KW-0472">Membrane</keyword>
<comment type="subcellular location">
    <subcellularLocation>
        <location evidence="1">Cell membrane</location>
    </subcellularLocation>
</comment>
<dbReference type="AlphaFoldDB" id="Q3A0K5"/>
<dbReference type="GO" id="GO:0005886">
    <property type="term" value="C:plasma membrane"/>
    <property type="evidence" value="ECO:0007669"/>
    <property type="project" value="UniProtKB-SubCell"/>
</dbReference>
<evidence type="ECO:0000256" key="9">
    <source>
        <dbReference type="ARBA" id="ARBA00022989"/>
    </source>
</evidence>
<keyword evidence="4" id="KW-1003">Cell membrane</keyword>
<organism evidence="13 14">
    <name type="scientific">Syntrophotalea carbinolica (strain DSM 2380 / NBRC 103641 / GraBd1)</name>
    <name type="common">Pelobacter carbinolicus</name>
    <dbReference type="NCBI Taxonomy" id="338963"/>
    <lineage>
        <taxon>Bacteria</taxon>
        <taxon>Pseudomonadati</taxon>
        <taxon>Thermodesulfobacteriota</taxon>
        <taxon>Desulfuromonadia</taxon>
        <taxon>Desulfuromonadales</taxon>
        <taxon>Syntrophotaleaceae</taxon>
        <taxon>Syntrophotalea</taxon>
    </lineage>
</organism>
<evidence type="ECO:0000256" key="8">
    <source>
        <dbReference type="ARBA" id="ARBA00022982"/>
    </source>
</evidence>
<dbReference type="NCBIfam" id="TIGR03153">
    <property type="entry name" value="cytochr_NrfH"/>
    <property type="match status" value="1"/>
</dbReference>
<dbReference type="InterPro" id="IPR005126">
    <property type="entry name" value="NapC/NirT_cyt_c_N"/>
</dbReference>
<evidence type="ECO:0000313" key="14">
    <source>
        <dbReference type="Proteomes" id="UP000002534"/>
    </source>
</evidence>
<dbReference type="STRING" id="338963.Pcar_2867"/>
<evidence type="ECO:0000256" key="1">
    <source>
        <dbReference type="ARBA" id="ARBA00004236"/>
    </source>
</evidence>
<dbReference type="EMBL" id="CP000142">
    <property type="protein sequence ID" value="ABA90102.1"/>
    <property type="molecule type" value="Genomic_DNA"/>
</dbReference>
<dbReference type="GO" id="GO:0046872">
    <property type="term" value="F:metal ion binding"/>
    <property type="evidence" value="ECO:0007669"/>
    <property type="project" value="UniProtKB-KW"/>
</dbReference>
<dbReference type="eggNOG" id="COG3005">
    <property type="taxonomic scope" value="Bacteria"/>
</dbReference>
<dbReference type="InterPro" id="IPR051174">
    <property type="entry name" value="Cytochrome_c-type_ET"/>
</dbReference>
<evidence type="ECO:0000256" key="4">
    <source>
        <dbReference type="ARBA" id="ARBA00022475"/>
    </source>
</evidence>
<dbReference type="PANTHER" id="PTHR30333:SF1">
    <property type="entry name" value="CYTOCHROME C-TYPE PROTEIN NAPC"/>
    <property type="match status" value="1"/>
</dbReference>
<dbReference type="OrthoDB" id="9782159at2"/>
<evidence type="ECO:0000256" key="11">
    <source>
        <dbReference type="ARBA" id="ARBA00023136"/>
    </source>
</evidence>
<dbReference type="Proteomes" id="UP000002534">
    <property type="component" value="Chromosome"/>
</dbReference>
<dbReference type="RefSeq" id="WP_011342652.1">
    <property type="nucleotide sequence ID" value="NC_007498.2"/>
</dbReference>
<evidence type="ECO:0000256" key="5">
    <source>
        <dbReference type="ARBA" id="ARBA00022617"/>
    </source>
</evidence>
<dbReference type="KEGG" id="pca:Pcar_2867"/>
<keyword evidence="8" id="KW-0249">Electron transport</keyword>
<reference evidence="13 14" key="2">
    <citation type="journal article" date="2012" name="BMC Genomics">
        <title>The genome of Pelobacter carbinolicus reveals surprising metabolic capabilities and physiological features.</title>
        <authorList>
            <person name="Aklujkar M."/>
            <person name="Haveman S.A."/>
            <person name="Didonato R.Jr."/>
            <person name="Chertkov O."/>
            <person name="Han C.S."/>
            <person name="Land M.L."/>
            <person name="Brown P."/>
            <person name="Lovley D.R."/>
        </authorList>
    </citation>
    <scope>NUCLEOTIDE SEQUENCE [LARGE SCALE GENOMIC DNA]</scope>
    <source>
        <strain evidence="14">DSM 2380 / NBRC 103641 / GraBd1</strain>
    </source>
</reference>
<dbReference type="Gene3D" id="1.10.3820.10">
    <property type="entry name" value="Di-heme elbow motif domain"/>
    <property type="match status" value="1"/>
</dbReference>
<dbReference type="SUPFAM" id="SSF48695">
    <property type="entry name" value="Multiheme cytochromes"/>
    <property type="match status" value="1"/>
</dbReference>
<dbReference type="Pfam" id="PF03264">
    <property type="entry name" value="Cytochrom_NNT"/>
    <property type="match status" value="1"/>
</dbReference>